<evidence type="ECO:0000256" key="2">
    <source>
        <dbReference type="SAM" id="MobiDB-lite"/>
    </source>
</evidence>
<feature type="compositionally biased region" description="Acidic residues" evidence="2">
    <location>
        <begin position="769"/>
        <end position="778"/>
    </location>
</feature>
<keyword evidence="1" id="KW-0175">Coiled coil</keyword>
<dbReference type="Proteomes" id="UP000275846">
    <property type="component" value="Unassembled WGS sequence"/>
</dbReference>
<dbReference type="PANTHER" id="PTHR16650:SF6">
    <property type="entry name" value="GH21622P"/>
    <property type="match status" value="1"/>
</dbReference>
<feature type="region of interest" description="Disordered" evidence="2">
    <location>
        <begin position="1"/>
        <end position="95"/>
    </location>
</feature>
<sequence length="778" mass="86426">MSISDENAYLDEPFDSDCDDESAAGKQRNSNPTTNRSAEPAQRTAKPPLGRCQADHRPQRRTKPRGTNSNRRPPRGGGFGGTIFRRDSHTASSVPPPGGIALEVWEANQYMIAQLRSENEQLKRELKECQLELKTVQRQCKVQGVRLTKAVGREAEMPMLVDRLNAEVRSLQIQLRRKSEQVENAERRAAELEQRMMPLLEQREREAKQQHDGDRGLSAKRQQHLIEAQKVSLEREQKANAALKRRLELMERNQKYEQNNSNEQIRKLRRVISELQNQLADTTRQLQEKLKLLELQNIYSQRLPKAACTLAATLSGTTSASGSAINSKSGVPTAPSLEALHRNRADAKLSLAKLSARNREMSLSSDRLDKELDQVMNRRYIDACQGLQDSDRQLSHELDNHDVQNLLNEAANALSSIPSRRPARRSRLLGPSATQETKPSPVVRNRSGRASIKPKCMTTTEERTKKPVVVGRGSKKTTTPPAETSIEKVEQAEAEGSECSQRSTEEGSNAEDTARSRKGSAREASPQAAKNCEPKEKAITDDITDSDTADIDDRSHKKPKGSEKACKSPKLEDLQAELTRITERHENFKLESASKYSGVSADSLGNQLTSKTAVGVAEKTLRRRKPSLLAELSSFEPDTVSVDRASTQNVVDPLATLTEQATEPDRFELNKEDRLWEDLFGKDSAMNPSLAAVALQGYPARNTAESTLPASQGALSDRIRPPPRENALDVLNGGFDASKAPPSKEPRQTLGRQLANSVRRQCGIQNPLEDLDVEELPI</sequence>
<proteinExistence type="predicted"/>
<name>A0A183T704_SCHSO</name>
<feature type="compositionally biased region" description="Basic and acidic residues" evidence="2">
    <location>
        <begin position="717"/>
        <end position="727"/>
    </location>
</feature>
<feature type="region of interest" description="Disordered" evidence="2">
    <location>
        <begin position="417"/>
        <end position="571"/>
    </location>
</feature>
<feature type="compositionally biased region" description="Polar residues" evidence="2">
    <location>
        <begin position="704"/>
        <end position="714"/>
    </location>
</feature>
<dbReference type="AlphaFoldDB" id="A0A183T704"/>
<accession>A0A183T704</accession>
<reference evidence="5" key="1">
    <citation type="submission" date="2016-06" db="UniProtKB">
        <authorList>
            <consortium name="WormBaseParasite"/>
        </authorList>
    </citation>
    <scope>IDENTIFICATION</scope>
</reference>
<gene>
    <name evidence="3" type="ORF">SSLN_LOCUS12252</name>
</gene>
<dbReference type="GO" id="GO:0005930">
    <property type="term" value="C:axoneme"/>
    <property type="evidence" value="ECO:0007669"/>
    <property type="project" value="TreeGrafter"/>
</dbReference>
<keyword evidence="4" id="KW-1185">Reference proteome</keyword>
<reference evidence="3 4" key="2">
    <citation type="submission" date="2018-11" db="EMBL/GenBank/DDBJ databases">
        <authorList>
            <consortium name="Pathogen Informatics"/>
        </authorList>
    </citation>
    <scope>NUCLEOTIDE SEQUENCE [LARGE SCALE GENOMIC DNA]</scope>
    <source>
        <strain evidence="3 4">NST_G2</strain>
    </source>
</reference>
<evidence type="ECO:0000256" key="1">
    <source>
        <dbReference type="SAM" id="Coils"/>
    </source>
</evidence>
<feature type="compositionally biased region" description="Acidic residues" evidence="2">
    <location>
        <begin position="8"/>
        <end position="22"/>
    </location>
</feature>
<evidence type="ECO:0000313" key="4">
    <source>
        <dbReference type="Proteomes" id="UP000275846"/>
    </source>
</evidence>
<feature type="compositionally biased region" description="Polar residues" evidence="2">
    <location>
        <begin position="498"/>
        <end position="511"/>
    </location>
</feature>
<feature type="compositionally biased region" description="Polar residues" evidence="2">
    <location>
        <begin position="27"/>
        <end position="37"/>
    </location>
</feature>
<organism evidence="5">
    <name type="scientific">Schistocephalus solidus</name>
    <name type="common">Tapeworm</name>
    <dbReference type="NCBI Taxonomy" id="70667"/>
    <lineage>
        <taxon>Eukaryota</taxon>
        <taxon>Metazoa</taxon>
        <taxon>Spiralia</taxon>
        <taxon>Lophotrochozoa</taxon>
        <taxon>Platyhelminthes</taxon>
        <taxon>Cestoda</taxon>
        <taxon>Eucestoda</taxon>
        <taxon>Diphyllobothriidea</taxon>
        <taxon>Diphyllobothriidae</taxon>
        <taxon>Schistocephalus</taxon>
    </lineage>
</organism>
<dbReference type="EMBL" id="UYSU01037134">
    <property type="protein sequence ID" value="VDL98637.1"/>
    <property type="molecule type" value="Genomic_DNA"/>
</dbReference>
<dbReference type="PANTHER" id="PTHR16650">
    <property type="entry name" value="C21ORF13-RELATED"/>
    <property type="match status" value="1"/>
</dbReference>
<dbReference type="WBParaSite" id="SSLN_0001270901-mRNA-1">
    <property type="protein sequence ID" value="SSLN_0001270901-mRNA-1"/>
    <property type="gene ID" value="SSLN_0001270901"/>
</dbReference>
<feature type="region of interest" description="Disordered" evidence="2">
    <location>
        <begin position="704"/>
        <end position="778"/>
    </location>
</feature>
<dbReference type="InterPro" id="IPR026188">
    <property type="entry name" value="Lebercilin-like"/>
</dbReference>
<feature type="compositionally biased region" description="Basic and acidic residues" evidence="2">
    <location>
        <begin position="551"/>
        <end position="571"/>
    </location>
</feature>
<dbReference type="OrthoDB" id="6283759at2759"/>
<protein>
    <submittedName>
        <fullName evidence="5">Lebercilin</fullName>
    </submittedName>
</protein>
<evidence type="ECO:0000313" key="3">
    <source>
        <dbReference type="EMBL" id="VDL98637.1"/>
    </source>
</evidence>
<feature type="coiled-coil region" evidence="1">
    <location>
        <begin position="226"/>
        <end position="296"/>
    </location>
</feature>
<dbReference type="GO" id="GO:0042073">
    <property type="term" value="P:intraciliary transport"/>
    <property type="evidence" value="ECO:0007669"/>
    <property type="project" value="TreeGrafter"/>
</dbReference>
<feature type="compositionally biased region" description="Polar residues" evidence="2">
    <location>
        <begin position="750"/>
        <end position="759"/>
    </location>
</feature>
<evidence type="ECO:0000313" key="5">
    <source>
        <dbReference type="WBParaSite" id="SSLN_0001270901-mRNA-1"/>
    </source>
</evidence>
<feature type="coiled-coil region" evidence="1">
    <location>
        <begin position="112"/>
        <end position="202"/>
    </location>
</feature>